<dbReference type="RefSeq" id="WP_195709890.1">
    <property type="nucleotide sequence ID" value="NZ_CP062916.1"/>
</dbReference>
<proteinExistence type="predicted"/>
<evidence type="ECO:0000313" key="1">
    <source>
        <dbReference type="EMBL" id="QPF08295.1"/>
    </source>
</evidence>
<organism evidence="1 2">
    <name type="scientific">Raoultella terrigena</name>
    <name type="common">Klebsiella terrigena</name>
    <dbReference type="NCBI Taxonomy" id="577"/>
    <lineage>
        <taxon>Bacteria</taxon>
        <taxon>Pseudomonadati</taxon>
        <taxon>Pseudomonadota</taxon>
        <taxon>Gammaproteobacteria</taxon>
        <taxon>Enterobacterales</taxon>
        <taxon>Enterobacteriaceae</taxon>
        <taxon>Klebsiella/Raoultella group</taxon>
        <taxon>Raoultella</taxon>
    </lineage>
</organism>
<dbReference type="AlphaFoldDB" id="A0AAP9XQR1"/>
<evidence type="ECO:0000313" key="2">
    <source>
        <dbReference type="Proteomes" id="UP000594500"/>
    </source>
</evidence>
<gene>
    <name evidence="1" type="ORF">IMO34_23860</name>
</gene>
<dbReference type="EMBL" id="CP062916">
    <property type="protein sequence ID" value="QPF08295.1"/>
    <property type="molecule type" value="Genomic_DNA"/>
</dbReference>
<protein>
    <submittedName>
        <fullName evidence="1">Uncharacterized protein</fullName>
    </submittedName>
</protein>
<sequence length="132" mass="15055">MTNTLEKVRNMIWAGMAGITPEEWQQKQSKDNLKSAVDRFLEQNPHYLDNNPINQPVRDSKQKARRIKKSLGADAGKWSQEHGLDPEQLRLAREKCRQIVAENPDQYSHVITAATAPDGSNSLVQRLNRISH</sequence>
<accession>A0AAP9XQR1</accession>
<name>A0AAP9XQR1_RAOTE</name>
<dbReference type="Proteomes" id="UP000594500">
    <property type="component" value="Chromosome"/>
</dbReference>
<reference evidence="1 2" key="1">
    <citation type="submission" date="2020-10" db="EMBL/GenBank/DDBJ databases">
        <title>Resistance determinants and their genetic context in bacteria from a longitudinal study of pigs reared under conventional and antibiotic-free husbandry practices.</title>
        <authorList>
            <person name="Poulin-Laprade D."/>
            <person name="Brouard J.-S."/>
            <person name="Gagnon N."/>
            <person name="Turcotte A."/>
            <person name="Langlois A."/>
            <person name="Matte J.J."/>
            <person name="Carrillo C.D."/>
            <person name="Zaheer R."/>
            <person name="McAllister T."/>
            <person name="Topp E."/>
            <person name="Talbot G."/>
        </authorList>
    </citation>
    <scope>NUCLEOTIDE SEQUENCE [LARGE SCALE GENOMIC DNA]</scope>
    <source>
        <strain evidence="1 2">Res13-Abat-PEB01-P1-04-A</strain>
    </source>
</reference>